<dbReference type="Gene3D" id="4.10.75.10">
    <property type="entry name" value="Elafin-like"/>
    <property type="match status" value="2"/>
</dbReference>
<dbReference type="EMBL" id="MT559768">
    <property type="protein sequence ID" value="QKV49750.1"/>
    <property type="molecule type" value="mRNA"/>
</dbReference>
<evidence type="ECO:0000256" key="5">
    <source>
        <dbReference type="ARBA" id="ARBA00022737"/>
    </source>
</evidence>
<keyword evidence="2" id="KW-0964">Secreted</keyword>
<keyword evidence="3" id="KW-0646">Protease inhibitor</keyword>
<evidence type="ECO:0000313" key="12">
    <source>
        <dbReference type="EMBL" id="QKV49750.1"/>
    </source>
</evidence>
<evidence type="ECO:0000256" key="8">
    <source>
        <dbReference type="ARBA" id="ARBA00040032"/>
    </source>
</evidence>
<dbReference type="InterPro" id="IPR036645">
    <property type="entry name" value="Elafin-like_sf"/>
</dbReference>
<evidence type="ECO:0000256" key="6">
    <source>
        <dbReference type="ARBA" id="ARBA00023157"/>
    </source>
</evidence>
<dbReference type="PANTHER" id="PTHR19441:SF34">
    <property type="entry name" value="WAP FOUR-DISULFIDE CORE DOMAIN PROTEIN 2"/>
    <property type="match status" value="1"/>
</dbReference>
<evidence type="ECO:0000259" key="11">
    <source>
        <dbReference type="PROSITE" id="PS51390"/>
    </source>
</evidence>
<feature type="domain" description="WAP" evidence="11">
    <location>
        <begin position="27"/>
        <end position="68"/>
    </location>
</feature>
<feature type="domain" description="WAP" evidence="11">
    <location>
        <begin position="71"/>
        <end position="121"/>
    </location>
</feature>
<keyword evidence="4 10" id="KW-0732">Signal</keyword>
<dbReference type="Pfam" id="PF00095">
    <property type="entry name" value="WAP"/>
    <property type="match status" value="2"/>
</dbReference>
<keyword evidence="5" id="KW-0677">Repeat</keyword>
<dbReference type="InterPro" id="IPR008197">
    <property type="entry name" value="WAP_dom"/>
</dbReference>
<evidence type="ECO:0000256" key="10">
    <source>
        <dbReference type="SAM" id="SignalP"/>
    </source>
</evidence>
<dbReference type="SMART" id="SM00217">
    <property type="entry name" value="WAP"/>
    <property type="match status" value="2"/>
</dbReference>
<dbReference type="GO" id="GO:0005615">
    <property type="term" value="C:extracellular space"/>
    <property type="evidence" value="ECO:0007669"/>
    <property type="project" value="TreeGrafter"/>
</dbReference>
<comment type="subcellular location">
    <subcellularLocation>
        <location evidence="1">Secreted</location>
    </subcellularLocation>
</comment>
<dbReference type="InterPro" id="IPR050514">
    <property type="entry name" value="WAP_four-disulfide_core"/>
</dbReference>
<dbReference type="SUPFAM" id="SSF57256">
    <property type="entry name" value="Elafin-like"/>
    <property type="match status" value="2"/>
</dbReference>
<sequence>MPARCLGPLAGLLLGLLLLGLPASGAEVQKTGVCPPLKASSNCTKECSSDGECADNFKCCPAGCANVCHMPNEKPGSCPQVESGIPQLGICADQCQEDSQCAGPMKCCRNGCGNVSCVTPV</sequence>
<evidence type="ECO:0000256" key="4">
    <source>
        <dbReference type="ARBA" id="ARBA00022729"/>
    </source>
</evidence>
<keyword evidence="6" id="KW-1015">Disulfide bond</keyword>
<dbReference type="GO" id="GO:0019731">
    <property type="term" value="P:antibacterial humoral response"/>
    <property type="evidence" value="ECO:0007669"/>
    <property type="project" value="TreeGrafter"/>
</dbReference>
<feature type="signal peptide" evidence="10">
    <location>
        <begin position="1"/>
        <end position="25"/>
    </location>
</feature>
<feature type="chain" id="PRO_5027906935" description="WAP four-disulfide core domain protein 2" evidence="10">
    <location>
        <begin position="26"/>
        <end position="121"/>
    </location>
</feature>
<protein>
    <recommendedName>
        <fullName evidence="8">WAP four-disulfide core domain protein 2</fullName>
    </recommendedName>
</protein>
<accession>A0A7D5AXT3</accession>
<dbReference type="PRINTS" id="PR00003">
    <property type="entry name" value="4DISULPHCORE"/>
</dbReference>
<evidence type="ECO:0000256" key="1">
    <source>
        <dbReference type="ARBA" id="ARBA00004613"/>
    </source>
</evidence>
<name>A0A7D5AXT3_BLABR</name>
<comment type="subunit">
    <text evidence="7">Homotrimer; disulfide-linked.</text>
</comment>
<evidence type="ECO:0000256" key="9">
    <source>
        <dbReference type="ARBA" id="ARBA00043261"/>
    </source>
</evidence>
<evidence type="ECO:0000256" key="7">
    <source>
        <dbReference type="ARBA" id="ARBA00038536"/>
    </source>
</evidence>
<organism evidence="12">
    <name type="scientific">Blarina brevicauda</name>
    <name type="common">Northern short-tailed shrew</name>
    <dbReference type="NCBI Taxonomy" id="9387"/>
    <lineage>
        <taxon>Eukaryota</taxon>
        <taxon>Metazoa</taxon>
        <taxon>Chordata</taxon>
        <taxon>Craniata</taxon>
        <taxon>Vertebrata</taxon>
        <taxon>Euteleostomi</taxon>
        <taxon>Mammalia</taxon>
        <taxon>Eutheria</taxon>
        <taxon>Laurasiatheria</taxon>
        <taxon>Eulipotyphla</taxon>
        <taxon>Soricidae</taxon>
        <taxon>Soricinae</taxon>
        <taxon>Blarina</taxon>
    </lineage>
</organism>
<reference evidence="12" key="1">
    <citation type="journal article" date="2020" name="Genome Biol. Evol.">
        <title>A Comprehensive Multi-Omic Approach Reveals a Relatively Simple Venom in a Diet Generalist, the Northern Short-Tailed Shrew, Blarina brevicauda.</title>
        <authorList>
            <person name="Hanf Z.R."/>
            <person name="Chavez A.S."/>
        </authorList>
    </citation>
    <scope>NUCLEOTIDE SEQUENCE</scope>
    <source>
        <tissue evidence="12">Submaxillary gland</tissue>
    </source>
</reference>
<gene>
    <name evidence="12" type="primary">WFDC2</name>
</gene>
<evidence type="ECO:0000256" key="3">
    <source>
        <dbReference type="ARBA" id="ARBA00022690"/>
    </source>
</evidence>
<dbReference type="FunFam" id="4.10.75.10:FF:000001">
    <property type="entry name" value="Anosmin 1"/>
    <property type="match status" value="1"/>
</dbReference>
<proteinExistence type="evidence at transcript level"/>
<dbReference type="GO" id="GO:0019828">
    <property type="term" value="F:aspartic-type endopeptidase inhibitor activity"/>
    <property type="evidence" value="ECO:0007669"/>
    <property type="project" value="UniProtKB-KW"/>
</dbReference>
<evidence type="ECO:0000256" key="2">
    <source>
        <dbReference type="ARBA" id="ARBA00022525"/>
    </source>
</evidence>
<dbReference type="CDD" id="cd00199">
    <property type="entry name" value="WAP"/>
    <property type="match status" value="1"/>
</dbReference>
<dbReference type="PANTHER" id="PTHR19441">
    <property type="entry name" value="WHEY ACDIC PROTEIN WAP"/>
    <property type="match status" value="1"/>
</dbReference>
<dbReference type="GO" id="GO:0004867">
    <property type="term" value="F:serine-type endopeptidase inhibitor activity"/>
    <property type="evidence" value="ECO:0007669"/>
    <property type="project" value="TreeGrafter"/>
</dbReference>
<dbReference type="GO" id="GO:0045087">
    <property type="term" value="P:innate immune response"/>
    <property type="evidence" value="ECO:0007669"/>
    <property type="project" value="TreeGrafter"/>
</dbReference>
<keyword evidence="9" id="KW-0062">Aspartic protease inhibitor</keyword>
<dbReference type="AlphaFoldDB" id="A0A7D5AXT3"/>
<dbReference type="PROSITE" id="PS51390">
    <property type="entry name" value="WAP"/>
    <property type="match status" value="2"/>
</dbReference>